<dbReference type="InterPro" id="IPR002013">
    <property type="entry name" value="SAC_dom"/>
</dbReference>
<dbReference type="Pfam" id="PF02383">
    <property type="entry name" value="Syja_N"/>
    <property type="match status" value="1"/>
</dbReference>
<dbReference type="GO" id="GO:0016787">
    <property type="term" value="F:hydrolase activity"/>
    <property type="evidence" value="ECO:0007669"/>
    <property type="project" value="UniProtKB-KW"/>
</dbReference>
<dbReference type="PROSITE" id="PS50275">
    <property type="entry name" value="SAC"/>
    <property type="match status" value="1"/>
</dbReference>
<feature type="domain" description="SAC" evidence="7">
    <location>
        <begin position="288"/>
        <end position="591"/>
    </location>
</feature>
<gene>
    <name evidence="8" type="ORF">ILEXP_LOCUS48007</name>
</gene>
<dbReference type="EMBL" id="CAUOFW020007224">
    <property type="protein sequence ID" value="CAK9178092.1"/>
    <property type="molecule type" value="Genomic_DNA"/>
</dbReference>
<name>A0ABC8UDU3_9AQUA</name>
<reference evidence="8 9" key="1">
    <citation type="submission" date="2024-02" db="EMBL/GenBank/DDBJ databases">
        <authorList>
            <person name="Vignale AGUSTIN F."/>
            <person name="Sosa J E."/>
            <person name="Modenutti C."/>
        </authorList>
    </citation>
    <scope>NUCLEOTIDE SEQUENCE [LARGE SCALE GENOMIC DNA]</scope>
</reference>
<comment type="subunit">
    <text evidence="6">Component of the PI(3,5)P2 regulatory complex at least composed of ATG18, SAC/FIG4, FAB1 and VAC14.</text>
</comment>
<dbReference type="AlphaFoldDB" id="A0ABC8UDU3"/>
<proteinExistence type="predicted"/>
<evidence type="ECO:0000259" key="7">
    <source>
        <dbReference type="PROSITE" id="PS50275"/>
    </source>
</evidence>
<organism evidence="8 9">
    <name type="scientific">Ilex paraguariensis</name>
    <name type="common">yerba mate</name>
    <dbReference type="NCBI Taxonomy" id="185542"/>
    <lineage>
        <taxon>Eukaryota</taxon>
        <taxon>Viridiplantae</taxon>
        <taxon>Streptophyta</taxon>
        <taxon>Embryophyta</taxon>
        <taxon>Tracheophyta</taxon>
        <taxon>Spermatophyta</taxon>
        <taxon>Magnoliopsida</taxon>
        <taxon>eudicotyledons</taxon>
        <taxon>Gunneridae</taxon>
        <taxon>Pentapetalae</taxon>
        <taxon>asterids</taxon>
        <taxon>campanulids</taxon>
        <taxon>Aquifoliales</taxon>
        <taxon>Aquifoliaceae</taxon>
        <taxon>Ilex</taxon>
    </lineage>
</organism>
<accession>A0ABC8UDU3</accession>
<evidence type="ECO:0000256" key="4">
    <source>
        <dbReference type="ARBA" id="ARBA00023136"/>
    </source>
</evidence>
<evidence type="ECO:0000256" key="5">
    <source>
        <dbReference type="ARBA" id="ARBA00023337"/>
    </source>
</evidence>
<keyword evidence="4" id="KW-0472">Membrane</keyword>
<evidence type="ECO:0000256" key="6">
    <source>
        <dbReference type="ARBA" id="ARBA00023464"/>
    </source>
</evidence>
<dbReference type="Proteomes" id="UP001642360">
    <property type="component" value="Unassembled WGS sequence"/>
</dbReference>
<evidence type="ECO:0000256" key="1">
    <source>
        <dbReference type="ARBA" id="ARBA00004148"/>
    </source>
</evidence>
<evidence type="ECO:0000256" key="3">
    <source>
        <dbReference type="ARBA" id="ARBA00022801"/>
    </source>
</evidence>
<keyword evidence="2" id="KW-0926">Vacuole</keyword>
<comment type="subcellular location">
    <subcellularLocation>
        <location evidence="1">Vacuole membrane</location>
        <topology evidence="1">Peripheral membrane protein</topology>
    </subcellularLocation>
</comment>
<keyword evidence="3" id="KW-0378">Hydrolase</keyword>
<dbReference type="PANTHER" id="PTHR45738:SF5">
    <property type="entry name" value="POLYPHOSPHOINOSITIDE PHOSPHATASE"/>
    <property type="match status" value="1"/>
</dbReference>
<evidence type="ECO:0000313" key="8">
    <source>
        <dbReference type="EMBL" id="CAK9178092.1"/>
    </source>
</evidence>
<comment type="catalytic activity">
    <reaction evidence="5">
        <text>a 1,2-diacyl-sn-glycero-3-phospho-(1D-myo-inositol-3,5-bisphosphate) + H2O = a 1,2-diacyl-sn-glycero-3-phospho-(1D-myo-inositol-3-phosphate) + phosphate</text>
        <dbReference type="Rhea" id="RHEA:32955"/>
        <dbReference type="ChEBI" id="CHEBI:15377"/>
        <dbReference type="ChEBI" id="CHEBI:43474"/>
        <dbReference type="ChEBI" id="CHEBI:57923"/>
        <dbReference type="ChEBI" id="CHEBI:58088"/>
    </reaction>
</comment>
<comment type="caution">
    <text evidence="8">The sequence shown here is derived from an EMBL/GenBank/DDBJ whole genome shotgun (WGS) entry which is preliminary data.</text>
</comment>
<protein>
    <recommendedName>
        <fullName evidence="7">SAC domain-containing protein</fullName>
    </recommendedName>
</protein>
<sequence>MGYKDKAHQGDVGFYGFKKMSIKEVGPSKVGLFVSKRPDYFKKIIAETQYLNVLVPKPNSTHRAVLSISQEVEIDDKFEGNDEEESGEVEEGFFDVNDIGLYLEGNDVSTNCGDGASDCCDVGKDTKFITDEAIYVIGDLFDANIERSINLVDEVDNKCGLSGDEDFPVIFGNPSICLGKENHFLSTDLGPTREDGLSLEKCLAFRFRECPVLILKVESKLVSSEFPLCFNIEKAMTNFVPGYLNCLADKDIVCYEGDESEMSLGLGGGRGIPRVRIWVFCLMRKNGYLKRGVNDRGRVANDVETEQIVLDEEAGSCKGKMSSVVQMRGSIPLFWSQEASRFSPKPDIILQRYDPTYEATKLHFEDLAKRYGDPIIVLNLIKTFEKRPREMMLRREFANAVGYLNQILSEENHLKFIHWDFHKFAKSKSANVLAVLGGVASEALDLTGFYYSGKPNVVKRRAAQLSRTSTGRDASLRDLRANSGDLSRIGSSNDTLHSLTKQERKSDRNQLVRKDNAAPRFQSGVLRTNCIDCLDRTNVAQYAYGLAALGRQLHAMGLTDKPKLDAESSIAAALMEMYQSMGDALAQQYGGSAAHNTVFPERQGKWKATTQSREFLKSIKRYYSNAYTDGEKQDAINLFLGYFQPEDGKPALWELDSDYYLHVSGIGDDLIPEKRIGDDPILKKRIGDDPILKKSGLVDIRPVGGGTTLAPIPACREDFLRMKFTPLDKLIERTCSSIRNVRLYSELDQKTGNSGVAPDAA</sequence>
<dbReference type="PANTHER" id="PTHR45738">
    <property type="entry name" value="POLYPHOSPHOINOSITIDE PHOSPHATASE"/>
    <property type="match status" value="1"/>
</dbReference>
<evidence type="ECO:0000256" key="2">
    <source>
        <dbReference type="ARBA" id="ARBA00022554"/>
    </source>
</evidence>
<keyword evidence="9" id="KW-1185">Reference proteome</keyword>
<evidence type="ECO:0000313" key="9">
    <source>
        <dbReference type="Proteomes" id="UP001642360"/>
    </source>
</evidence>
<dbReference type="InterPro" id="IPR043573">
    <property type="entry name" value="Fig4-like"/>
</dbReference>
<dbReference type="GO" id="GO:0005774">
    <property type="term" value="C:vacuolar membrane"/>
    <property type="evidence" value="ECO:0007669"/>
    <property type="project" value="UniProtKB-SubCell"/>
</dbReference>